<gene>
    <name evidence="2" type="ORF">SAMN05443549_10830</name>
</gene>
<dbReference type="Gene3D" id="3.10.180.10">
    <property type="entry name" value="2,3-Dihydroxybiphenyl 1,2-Dioxygenase, domain 1"/>
    <property type="match status" value="1"/>
</dbReference>
<reference evidence="3" key="1">
    <citation type="submission" date="2016-11" db="EMBL/GenBank/DDBJ databases">
        <authorList>
            <person name="Varghese N."/>
            <person name="Submissions S."/>
        </authorList>
    </citation>
    <scope>NUCLEOTIDE SEQUENCE [LARGE SCALE GENOMIC DNA]</scope>
    <source>
        <strain evidence="3">DSM 19978</strain>
    </source>
</reference>
<dbReference type="AlphaFoldDB" id="A0A1M5NGM2"/>
<dbReference type="Proteomes" id="UP000184516">
    <property type="component" value="Unassembled WGS sequence"/>
</dbReference>
<dbReference type="SUPFAM" id="SSF54593">
    <property type="entry name" value="Glyoxalase/Bleomycin resistance protein/Dihydroxybiphenyl dioxygenase"/>
    <property type="match status" value="1"/>
</dbReference>
<dbReference type="EMBL" id="FQWB01000008">
    <property type="protein sequence ID" value="SHG88670.1"/>
    <property type="molecule type" value="Genomic_DNA"/>
</dbReference>
<dbReference type="RefSeq" id="WP_073371658.1">
    <property type="nucleotide sequence ID" value="NZ_FQWB01000008.1"/>
</dbReference>
<evidence type="ECO:0000313" key="2">
    <source>
        <dbReference type="EMBL" id="SHG88670.1"/>
    </source>
</evidence>
<dbReference type="PANTHER" id="PTHR33990">
    <property type="entry name" value="PROTEIN YJDN-RELATED"/>
    <property type="match status" value="1"/>
</dbReference>
<name>A0A1M5NGM2_9FLAO</name>
<organism evidence="2 3">
    <name type="scientific">Flavobacterium fluvii</name>
    <dbReference type="NCBI Taxonomy" id="468056"/>
    <lineage>
        <taxon>Bacteria</taxon>
        <taxon>Pseudomonadati</taxon>
        <taxon>Bacteroidota</taxon>
        <taxon>Flavobacteriia</taxon>
        <taxon>Flavobacteriales</taxon>
        <taxon>Flavobacteriaceae</taxon>
        <taxon>Flavobacterium</taxon>
    </lineage>
</organism>
<protein>
    <submittedName>
        <fullName evidence="2">PhnB protein</fullName>
    </submittedName>
</protein>
<proteinExistence type="predicted"/>
<dbReference type="OrthoDB" id="9795306at2"/>
<evidence type="ECO:0000313" key="3">
    <source>
        <dbReference type="Proteomes" id="UP000184516"/>
    </source>
</evidence>
<dbReference type="InterPro" id="IPR029068">
    <property type="entry name" value="Glyas_Bleomycin-R_OHBP_Dase"/>
</dbReference>
<accession>A0A1M5NGM2</accession>
<dbReference type="PANTHER" id="PTHR33990:SF1">
    <property type="entry name" value="PROTEIN YJDN"/>
    <property type="match status" value="1"/>
</dbReference>
<dbReference type="STRING" id="468056.SAMN05443549_10830"/>
<dbReference type="CDD" id="cd06588">
    <property type="entry name" value="PhnB_like"/>
    <property type="match status" value="1"/>
</dbReference>
<keyword evidence="3" id="KW-1185">Reference proteome</keyword>
<sequence length="146" mass="16246">MARVSTYLNFPRNTEEAFNFYKSVFGGEFGNDGIARFGDIPPQEGMPPMAEADKNLVMHIELEILGGYVLMGTDAPESMGFKVNFGNNSYINLEPDTKSETKKLFDALSAGGIVTMELQDMFWGAYYGSCSDKFGVQWMFNCVEKA</sequence>
<feature type="domain" description="PhnB-like" evidence="1">
    <location>
        <begin position="4"/>
        <end position="138"/>
    </location>
</feature>
<dbReference type="InterPro" id="IPR028973">
    <property type="entry name" value="PhnB-like"/>
</dbReference>
<evidence type="ECO:0000259" key="1">
    <source>
        <dbReference type="Pfam" id="PF06983"/>
    </source>
</evidence>
<dbReference type="Pfam" id="PF06983">
    <property type="entry name" value="3-dmu-9_3-mt"/>
    <property type="match status" value="1"/>
</dbReference>